<organism evidence="1 2">
    <name type="scientific">Sphingomonas palmae</name>
    <dbReference type="NCBI Taxonomy" id="1855283"/>
    <lineage>
        <taxon>Bacteria</taxon>
        <taxon>Pseudomonadati</taxon>
        <taxon>Pseudomonadota</taxon>
        <taxon>Alphaproteobacteria</taxon>
        <taxon>Sphingomonadales</taxon>
        <taxon>Sphingomonadaceae</taxon>
        <taxon>Sphingomonas</taxon>
    </lineage>
</organism>
<proteinExistence type="predicted"/>
<protein>
    <submittedName>
        <fullName evidence="1">Uncharacterized protein</fullName>
    </submittedName>
</protein>
<name>A0A1H7I5J1_9SPHN</name>
<dbReference type="Proteomes" id="UP000199214">
    <property type="component" value="Unassembled WGS sequence"/>
</dbReference>
<accession>A0A1H7I5J1</accession>
<evidence type="ECO:0000313" key="1">
    <source>
        <dbReference type="EMBL" id="SEK57776.1"/>
    </source>
</evidence>
<gene>
    <name evidence="1" type="ORF">SAMN05216382_0687</name>
</gene>
<evidence type="ECO:0000313" key="2">
    <source>
        <dbReference type="Proteomes" id="UP000199214"/>
    </source>
</evidence>
<keyword evidence="2" id="KW-1185">Reference proteome</keyword>
<dbReference type="EMBL" id="FNZZ01000001">
    <property type="protein sequence ID" value="SEK57776.1"/>
    <property type="molecule type" value="Genomic_DNA"/>
</dbReference>
<sequence length="114" mass="12745">MKGVFVNEFEAQRFYEVTIVGEIAPRTPFSWLDRDAAEQPATMSPWPRGHVFEVELIGVERFAPASASDLSPPCAPTNGERSAIRAIRAIRIVSQRDLGVVNEILPTRRSHLSR</sequence>
<dbReference type="STRING" id="1855283.SAMN05216382_0687"/>
<dbReference type="AlphaFoldDB" id="A0A1H7I5J1"/>
<reference evidence="2" key="1">
    <citation type="submission" date="2016-10" db="EMBL/GenBank/DDBJ databases">
        <authorList>
            <person name="Varghese N."/>
            <person name="Submissions S."/>
        </authorList>
    </citation>
    <scope>NUCLEOTIDE SEQUENCE [LARGE SCALE GENOMIC DNA]</scope>
    <source>
        <strain evidence="2">JS21-1</strain>
    </source>
</reference>